<feature type="site" description="Transition state stabilizer" evidence="11">
    <location>
        <position position="71"/>
    </location>
</feature>
<dbReference type="Pfam" id="PF01870">
    <property type="entry name" value="Hjc"/>
    <property type="match status" value="1"/>
</dbReference>
<evidence type="ECO:0000256" key="11">
    <source>
        <dbReference type="HAMAP-Rule" id="MF_01490"/>
    </source>
</evidence>
<organism evidence="12">
    <name type="scientific">Staphylothermus marinus</name>
    <dbReference type="NCBI Taxonomy" id="2280"/>
    <lineage>
        <taxon>Archaea</taxon>
        <taxon>Thermoproteota</taxon>
        <taxon>Thermoprotei</taxon>
        <taxon>Desulfurococcales</taxon>
        <taxon>Desulfurococcaceae</taxon>
        <taxon>Staphylothermus</taxon>
    </lineage>
</organism>
<keyword evidence="2 11" id="KW-0479">Metal-binding</keyword>
<proteinExistence type="inferred from homology"/>
<keyword evidence="8 11" id="KW-0233">DNA recombination</keyword>
<keyword evidence="7 11" id="KW-0238">DNA-binding</keyword>
<dbReference type="SUPFAM" id="SSF52980">
    <property type="entry name" value="Restriction endonuclease-like"/>
    <property type="match status" value="1"/>
</dbReference>
<evidence type="ECO:0000256" key="10">
    <source>
        <dbReference type="ARBA" id="ARBA00029354"/>
    </source>
</evidence>
<accession>A0A7C4NVL1</accession>
<keyword evidence="5 11" id="KW-0378">Hydrolase</keyword>
<feature type="active site" evidence="11">
    <location>
        <position position="45"/>
    </location>
</feature>
<evidence type="ECO:0000256" key="5">
    <source>
        <dbReference type="ARBA" id="ARBA00022801"/>
    </source>
</evidence>
<reference evidence="12" key="1">
    <citation type="journal article" date="2020" name="mSystems">
        <title>Genome- and Community-Level Interaction Insights into Carbon Utilization and Element Cycling Functions of Hydrothermarchaeota in Hydrothermal Sediment.</title>
        <authorList>
            <person name="Zhou Z."/>
            <person name="Liu Y."/>
            <person name="Xu W."/>
            <person name="Pan J."/>
            <person name="Luo Z.H."/>
            <person name="Li M."/>
        </authorList>
    </citation>
    <scope>NUCLEOTIDE SEQUENCE [LARGE SCALE GENOMIC DNA]</scope>
    <source>
        <strain evidence="12">SpSt-648</strain>
    </source>
</reference>
<dbReference type="NCBIfam" id="NF040854">
    <property type="entry name" value="Hol_resolv_Hjc"/>
    <property type="match status" value="1"/>
</dbReference>
<sequence length="160" mass="18249">MKTRYYKGSVECLNLSIRRRGFSHERDLVIKLWKKGFAVIRAPASGSKAKRMVYPDVVAIRNGITIVFEVKSSSRARDIYIDSKQIHKLIEFAKRAGGFSYIAIKLIGTGEWRFVSTDMLVKTASGRFKVSREAIEKGLDLKELVSITGKFKKLDEFLNR</sequence>
<dbReference type="GO" id="GO:0003677">
    <property type="term" value="F:DNA binding"/>
    <property type="evidence" value="ECO:0007669"/>
    <property type="project" value="UniProtKB-KW"/>
</dbReference>
<evidence type="ECO:0000256" key="2">
    <source>
        <dbReference type="ARBA" id="ARBA00022723"/>
    </source>
</evidence>
<dbReference type="PIRSF" id="PIRSF004985">
    <property type="entry name" value="Hlld_jn_rslvs_ar"/>
    <property type="match status" value="1"/>
</dbReference>
<comment type="function">
    <text evidence="11">A structure-specific endonuclease that resolves Holliday junction (HJ) intermediates during genetic recombination. Cleaves 4-way DNA junctions introducing paired nicks in opposing strands, leaving a 5'-terminal phosphate and a 3'-terminal hydroxyl group that are subsequently ligated to produce recombinant products.</text>
</comment>
<evidence type="ECO:0000256" key="8">
    <source>
        <dbReference type="ARBA" id="ARBA00023172"/>
    </source>
</evidence>
<comment type="subunit">
    <text evidence="11">Homodimer.</text>
</comment>
<evidence type="ECO:0000256" key="4">
    <source>
        <dbReference type="ARBA" id="ARBA00022763"/>
    </source>
</evidence>
<name>A0A7C4NVL1_STAMA</name>
<comment type="caution">
    <text evidence="12">The sequence shown here is derived from an EMBL/GenBank/DDBJ whole genome shotgun (WGS) entry which is preliminary data.</text>
</comment>
<dbReference type="InterPro" id="IPR014428">
    <property type="entry name" value="Hjc_arc"/>
</dbReference>
<feature type="binding site" evidence="11">
    <location>
        <position position="25"/>
    </location>
    <ligand>
        <name>Mg(2+)</name>
        <dbReference type="ChEBI" id="CHEBI:18420"/>
    </ligand>
</feature>
<dbReference type="EC" id="3.1.21.10" evidence="11"/>
<feature type="binding site" evidence="11">
    <location>
        <position position="56"/>
    </location>
    <ligand>
        <name>Mg(2+)</name>
        <dbReference type="ChEBI" id="CHEBI:18420"/>
    </ligand>
</feature>
<dbReference type="GO" id="GO:0006281">
    <property type="term" value="P:DNA repair"/>
    <property type="evidence" value="ECO:0007669"/>
    <property type="project" value="UniProtKB-UniRule"/>
</dbReference>
<keyword evidence="3 11" id="KW-0255">Endonuclease</keyword>
<dbReference type="HAMAP" id="MF_01490">
    <property type="entry name" value="HJ_Resolv_Hjc"/>
    <property type="match status" value="1"/>
</dbReference>
<dbReference type="GO" id="GO:0000287">
    <property type="term" value="F:magnesium ion binding"/>
    <property type="evidence" value="ECO:0007669"/>
    <property type="project" value="UniProtKB-UniRule"/>
</dbReference>
<keyword evidence="1 11" id="KW-0540">Nuclease</keyword>
<dbReference type="AlphaFoldDB" id="A0A7C4NVL1"/>
<dbReference type="GO" id="GO:0006310">
    <property type="term" value="P:DNA recombination"/>
    <property type="evidence" value="ECO:0007669"/>
    <property type="project" value="UniProtKB-UniRule"/>
</dbReference>
<dbReference type="Gene3D" id="3.40.1350.10">
    <property type="match status" value="1"/>
</dbReference>
<dbReference type="EMBL" id="DTBP01000024">
    <property type="protein sequence ID" value="HGQ74174.1"/>
    <property type="molecule type" value="Genomic_DNA"/>
</dbReference>
<keyword evidence="4 11" id="KW-0227">DNA damage</keyword>
<dbReference type="PANTHER" id="PTHR39651">
    <property type="entry name" value="HOLLIDAY JUNCTION RESOLVASE HJC"/>
    <property type="match status" value="1"/>
</dbReference>
<evidence type="ECO:0000256" key="6">
    <source>
        <dbReference type="ARBA" id="ARBA00022842"/>
    </source>
</evidence>
<evidence type="ECO:0000256" key="3">
    <source>
        <dbReference type="ARBA" id="ARBA00022759"/>
    </source>
</evidence>
<evidence type="ECO:0000256" key="1">
    <source>
        <dbReference type="ARBA" id="ARBA00022722"/>
    </source>
</evidence>
<dbReference type="PANTHER" id="PTHR39651:SF1">
    <property type="entry name" value="HOLLIDAY JUNCTION RESOLVASE HJC"/>
    <property type="match status" value="1"/>
</dbReference>
<dbReference type="InterPro" id="IPR011856">
    <property type="entry name" value="tRNA_endonuc-like_dom_sf"/>
</dbReference>
<comment type="similarity">
    <text evidence="11">Belongs to the Holliday junction resolvase Hjc family.</text>
</comment>
<comment type="cofactor">
    <cofactor evidence="11">
        <name>Mg(2+)</name>
        <dbReference type="ChEBI" id="CHEBI:18420"/>
    </cofactor>
    <text evidence="11">Binds 1 Mg(2+) ion per subunit.</text>
</comment>
<dbReference type="InterPro" id="IPR002732">
    <property type="entry name" value="Hjc"/>
</dbReference>
<evidence type="ECO:0000256" key="7">
    <source>
        <dbReference type="ARBA" id="ARBA00023125"/>
    </source>
</evidence>
<evidence type="ECO:0000313" key="12">
    <source>
        <dbReference type="EMBL" id="HGQ74174.1"/>
    </source>
</evidence>
<gene>
    <name evidence="11" type="primary">hjc</name>
    <name evidence="12" type="ORF">ENU20_03760</name>
</gene>
<comment type="catalytic activity">
    <reaction evidence="10 11">
        <text>Endonucleolytic cleavage at a junction such as a reciprocal single-stranded crossover between two homologous DNA duplexes (Holliday junction).</text>
        <dbReference type="EC" id="3.1.21.10"/>
    </reaction>
</comment>
<dbReference type="GO" id="GO:0008821">
    <property type="term" value="F:crossover junction DNA endonuclease activity"/>
    <property type="evidence" value="ECO:0007669"/>
    <property type="project" value="UniProtKB-UniRule"/>
</dbReference>
<keyword evidence="9 11" id="KW-0234">DNA repair</keyword>
<feature type="binding site" evidence="11">
    <location>
        <position position="69"/>
    </location>
    <ligand>
        <name>Mg(2+)</name>
        <dbReference type="ChEBI" id="CHEBI:18420"/>
    </ligand>
</feature>
<evidence type="ECO:0000256" key="9">
    <source>
        <dbReference type="ARBA" id="ARBA00023204"/>
    </source>
</evidence>
<keyword evidence="6 11" id="KW-0460">Magnesium</keyword>
<dbReference type="InterPro" id="IPR011335">
    <property type="entry name" value="Restrct_endonuc-II-like"/>
</dbReference>
<protein>
    <recommendedName>
        <fullName evidence="11">Crossover junction endodeoxyribonuclease Hjc</fullName>
        <shortName evidence="11">Hjc</shortName>
        <ecNumber evidence="11">3.1.21.10</ecNumber>
    </recommendedName>
    <alternativeName>
        <fullName evidence="11">Holliday junction resolvase Hjc</fullName>
    </alternativeName>
</protein>